<keyword evidence="9" id="KW-1185">Reference proteome</keyword>
<dbReference type="InterPro" id="IPR014167">
    <property type="entry name" value="Tol-Pal_TolB"/>
</dbReference>
<organism evidence="8 9">
    <name type="scientific">Solilutibacter tolerans</name>
    <dbReference type="NCBI Taxonomy" id="1604334"/>
    <lineage>
        <taxon>Bacteria</taxon>
        <taxon>Pseudomonadati</taxon>
        <taxon>Pseudomonadota</taxon>
        <taxon>Gammaproteobacteria</taxon>
        <taxon>Lysobacterales</taxon>
        <taxon>Lysobacteraceae</taxon>
        <taxon>Solilutibacter</taxon>
    </lineage>
</organism>
<dbReference type="GO" id="GO:0051301">
    <property type="term" value="P:cell division"/>
    <property type="evidence" value="ECO:0007669"/>
    <property type="project" value="UniProtKB-UniRule"/>
</dbReference>
<dbReference type="Gene3D" id="3.40.50.10070">
    <property type="entry name" value="TolB, N-terminal domain"/>
    <property type="match status" value="1"/>
</dbReference>
<sequence precursor="true">MAIASFKRILFIFLALCFSSLAHAQQAEVDLVGGRDAATPIAVVPFSGDKGGEMASIISADLARSGQFRTLPEGDMAERPTASGEVNYPFWRTLGQDYLLVGRVTGDLTVQYELFDVARQQRLIGLIKSGPGTALRDIAHQIADEVYEKVTGVRGAFWTRVAYVSVQGLGKSAKFNIMVADADGHGARSVASSNSPLMSPTWSPDGRKLAYVSFESGNSAIYVQDLAGGQRERVAAFAGINSAPSFSPDGGRLAMTLSKSGNPEIYVMDLGSKSLTQVTNQSGIDTAATWSADGGSLYFTSDRGGRPQIYRASPNGGGATRISFDGGYNADATVSSDGKKIAVVQGSGNSYRVALIDSSLGSARWSLLSPGSLDESPSFAPNGSMVVYAGREGARGGLYVVSADGRVRERLPAGGGDVRDPSWSPYRQIR</sequence>
<dbReference type="AlphaFoldDB" id="A0A1N6NHH7"/>
<proteinExistence type="inferred from homology"/>
<name>A0A1N6NHH7_9GAMM</name>
<dbReference type="InterPro" id="IPR011042">
    <property type="entry name" value="6-blade_b-propeller_TolB-like"/>
</dbReference>
<dbReference type="InterPro" id="IPR011659">
    <property type="entry name" value="WD40"/>
</dbReference>
<dbReference type="SUPFAM" id="SSF52964">
    <property type="entry name" value="TolB, N-terminal domain"/>
    <property type="match status" value="1"/>
</dbReference>
<feature type="chain" id="PRO_5013414433" description="Tol-Pal system protein TolB" evidence="5">
    <location>
        <begin position="25"/>
        <end position="430"/>
    </location>
</feature>
<keyword evidence="5" id="KW-0132">Cell division</keyword>
<evidence type="ECO:0000259" key="7">
    <source>
        <dbReference type="Pfam" id="PF04052"/>
    </source>
</evidence>
<feature type="domain" description="TolB N-terminal" evidence="7">
    <location>
        <begin position="28"/>
        <end position="123"/>
    </location>
</feature>
<evidence type="ECO:0000256" key="5">
    <source>
        <dbReference type="HAMAP-Rule" id="MF_00671"/>
    </source>
</evidence>
<keyword evidence="3 5" id="KW-0732">Signal</keyword>
<accession>A0A1N6NHH7</accession>
<evidence type="ECO:0000256" key="4">
    <source>
        <dbReference type="ARBA" id="ARBA00022764"/>
    </source>
</evidence>
<evidence type="ECO:0000313" key="8">
    <source>
        <dbReference type="EMBL" id="SIP91529.1"/>
    </source>
</evidence>
<evidence type="ECO:0000256" key="6">
    <source>
        <dbReference type="SAM" id="MobiDB-lite"/>
    </source>
</evidence>
<evidence type="ECO:0000313" key="9">
    <source>
        <dbReference type="Proteomes" id="UP000241788"/>
    </source>
</evidence>
<reference evidence="9" key="1">
    <citation type="submission" date="2017-01" db="EMBL/GenBank/DDBJ databases">
        <authorList>
            <person name="Varghese N."/>
            <person name="Submissions S."/>
        </authorList>
    </citation>
    <scope>NUCLEOTIDE SEQUENCE [LARGE SCALE GENOMIC DNA]</scope>
    <source>
        <strain evidence="9">UM1</strain>
    </source>
</reference>
<protein>
    <recommendedName>
        <fullName evidence="5">Tol-Pal system protein TolB</fullName>
    </recommendedName>
</protein>
<dbReference type="Pfam" id="PF07676">
    <property type="entry name" value="PD40"/>
    <property type="match status" value="4"/>
</dbReference>
<dbReference type="Proteomes" id="UP000241788">
    <property type="component" value="Unassembled WGS sequence"/>
</dbReference>
<dbReference type="STRING" id="1604334.SAMN05421546_0264"/>
<comment type="subcellular location">
    <subcellularLocation>
        <location evidence="1 5">Periplasm</location>
    </subcellularLocation>
</comment>
<evidence type="ECO:0000256" key="2">
    <source>
        <dbReference type="ARBA" id="ARBA00009820"/>
    </source>
</evidence>
<comment type="similarity">
    <text evidence="2 5">Belongs to the TolB family.</text>
</comment>
<dbReference type="GO" id="GO:0042597">
    <property type="term" value="C:periplasmic space"/>
    <property type="evidence" value="ECO:0007669"/>
    <property type="project" value="UniProtKB-SubCell"/>
</dbReference>
<dbReference type="EMBL" id="FTLW01000001">
    <property type="protein sequence ID" value="SIP91529.1"/>
    <property type="molecule type" value="Genomic_DNA"/>
</dbReference>
<comment type="subunit">
    <text evidence="5">The Tol-Pal system is composed of five core proteins: the inner membrane proteins TolA, TolQ and TolR, the periplasmic protein TolB and the outer membrane protein Pal. They form a network linking the inner and outer membranes and the peptidoglycan layer.</text>
</comment>
<dbReference type="PANTHER" id="PTHR36842">
    <property type="entry name" value="PROTEIN TOLB HOMOLOG"/>
    <property type="match status" value="1"/>
</dbReference>
<keyword evidence="5" id="KW-0131">Cell cycle</keyword>
<dbReference type="NCBIfam" id="TIGR02800">
    <property type="entry name" value="propeller_TolB"/>
    <property type="match status" value="1"/>
</dbReference>
<comment type="function">
    <text evidence="5">Part of the Tol-Pal system, which plays a role in outer membrane invagination during cell division and is important for maintaining outer membrane integrity.</text>
</comment>
<dbReference type="InterPro" id="IPR007195">
    <property type="entry name" value="TolB_N"/>
</dbReference>
<dbReference type="GO" id="GO:0017038">
    <property type="term" value="P:protein import"/>
    <property type="evidence" value="ECO:0007669"/>
    <property type="project" value="InterPro"/>
</dbReference>
<keyword evidence="4 5" id="KW-0574">Periplasm</keyword>
<feature type="signal peptide" evidence="5">
    <location>
        <begin position="1"/>
        <end position="24"/>
    </location>
</feature>
<gene>
    <name evidence="5" type="primary">tolB</name>
    <name evidence="8" type="ORF">SAMN05421546_0264</name>
</gene>
<dbReference type="Gene3D" id="2.120.10.30">
    <property type="entry name" value="TolB, C-terminal domain"/>
    <property type="match status" value="1"/>
</dbReference>
<dbReference type="OrthoDB" id="9802240at2"/>
<dbReference type="PANTHER" id="PTHR36842:SF1">
    <property type="entry name" value="PROTEIN TOLB"/>
    <property type="match status" value="1"/>
</dbReference>
<evidence type="ECO:0000256" key="3">
    <source>
        <dbReference type="ARBA" id="ARBA00022729"/>
    </source>
</evidence>
<dbReference type="SUPFAM" id="SSF69304">
    <property type="entry name" value="Tricorn protease N-terminal domain"/>
    <property type="match status" value="1"/>
</dbReference>
<evidence type="ECO:0000256" key="1">
    <source>
        <dbReference type="ARBA" id="ARBA00004418"/>
    </source>
</evidence>
<dbReference type="HAMAP" id="MF_00671">
    <property type="entry name" value="TolB"/>
    <property type="match status" value="1"/>
</dbReference>
<feature type="region of interest" description="Disordered" evidence="6">
    <location>
        <begin position="410"/>
        <end position="430"/>
    </location>
</feature>
<dbReference type="Pfam" id="PF04052">
    <property type="entry name" value="TolB_N"/>
    <property type="match status" value="1"/>
</dbReference>
<dbReference type="RefSeq" id="WP_076584669.1">
    <property type="nucleotide sequence ID" value="NZ_FTLW01000001.1"/>
</dbReference>